<keyword evidence="3" id="KW-0969">Cilium</keyword>
<dbReference type="HOGENOM" id="CLU_069320_0_0_4"/>
<organism evidence="3 4">
    <name type="scientific">Rubrivivax gelatinosus (strain NBRC 100245 / IL144)</name>
    <dbReference type="NCBI Taxonomy" id="983917"/>
    <lineage>
        <taxon>Bacteria</taxon>
        <taxon>Pseudomonadati</taxon>
        <taxon>Pseudomonadota</taxon>
        <taxon>Betaproteobacteria</taxon>
        <taxon>Burkholderiales</taxon>
        <taxon>Sphaerotilaceae</taxon>
        <taxon>Rubrivivax</taxon>
    </lineage>
</organism>
<name>I0HQP4_RUBGI</name>
<evidence type="ECO:0000313" key="4">
    <source>
        <dbReference type="Proteomes" id="UP000007883"/>
    </source>
</evidence>
<dbReference type="RefSeq" id="WP_014428194.1">
    <property type="nucleotide sequence ID" value="NC_017075.1"/>
</dbReference>
<dbReference type="KEGG" id="rge:RGE_19900"/>
<keyword evidence="1" id="KW-0175">Coiled coil</keyword>
<reference evidence="3 4" key="1">
    <citation type="journal article" date="2012" name="J. Bacteriol.">
        <title>Complete genome sequence of phototrophic betaproteobacterium Rubrivivax gelatinosus IL144.</title>
        <authorList>
            <person name="Nagashima S."/>
            <person name="Kamimura A."/>
            <person name="Shimizu T."/>
            <person name="Nakamura-isaki S."/>
            <person name="Aono E."/>
            <person name="Sakamoto K."/>
            <person name="Ichikawa N."/>
            <person name="Nakazawa H."/>
            <person name="Sekine M."/>
            <person name="Yamazaki S."/>
            <person name="Fujita N."/>
            <person name="Shimada K."/>
            <person name="Hanada S."/>
            <person name="Nagashima K.V.P."/>
        </authorList>
    </citation>
    <scope>NUCLEOTIDE SEQUENCE [LARGE SCALE GENOMIC DNA]</scope>
    <source>
        <strain evidence="4">NBRC 100245 / IL144</strain>
    </source>
</reference>
<feature type="coiled-coil region" evidence="1">
    <location>
        <begin position="268"/>
        <end position="295"/>
    </location>
</feature>
<gene>
    <name evidence="3" type="ordered locus">RGE_19900</name>
</gene>
<feature type="compositionally biased region" description="Low complexity" evidence="2">
    <location>
        <begin position="22"/>
        <end position="46"/>
    </location>
</feature>
<dbReference type="AlphaFoldDB" id="I0HQP4"/>
<keyword evidence="3" id="KW-0282">Flagellum</keyword>
<feature type="region of interest" description="Disordered" evidence="2">
    <location>
        <begin position="1"/>
        <end position="69"/>
    </location>
</feature>
<evidence type="ECO:0000256" key="2">
    <source>
        <dbReference type="SAM" id="MobiDB-lite"/>
    </source>
</evidence>
<evidence type="ECO:0000313" key="3">
    <source>
        <dbReference type="EMBL" id="BAL95331.1"/>
    </source>
</evidence>
<feature type="coiled-coil region" evidence="1">
    <location>
        <begin position="72"/>
        <end position="99"/>
    </location>
</feature>
<dbReference type="Proteomes" id="UP000007883">
    <property type="component" value="Chromosome"/>
</dbReference>
<proteinExistence type="predicted"/>
<dbReference type="PATRIC" id="fig|983917.3.peg.1920"/>
<accession>I0HQP4</accession>
<keyword evidence="4" id="KW-1185">Reference proteome</keyword>
<sequence>MQVQNTIPGAQPTRGARRDEAGAATAARGAATSASGDSTPAAAPAAAEREAAPLRAARQREQGLSNRTVAGAQRTLNYLDELQQRLKVLQERLSRRGADGASKAATDGAQDDLQDALAAAAEAWQARRDETSGFLDDALRFDADGRSRVRFRMRGLSSAALDGGRAETLSFQTRSARRTLSVVLPEGGDAESAVRQLDRTLAPAGVRASMDAGGEPVFSVAEEQWATLQTSLSVSGGGIRYPAGQSQPVRLQRQKEALDPAQWGVADSEQARRTLREVSQALERVQRVAESLRRLLASEASATAQDGDWASQFAGDLNLALNSASYETYVAIAPALGGISRSRVVELLSLG</sequence>
<dbReference type="EMBL" id="AP012320">
    <property type="protein sequence ID" value="BAL95331.1"/>
    <property type="molecule type" value="Genomic_DNA"/>
</dbReference>
<dbReference type="eggNOG" id="ENOG5032X29">
    <property type="taxonomic scope" value="Bacteria"/>
</dbReference>
<evidence type="ECO:0000256" key="1">
    <source>
        <dbReference type="SAM" id="Coils"/>
    </source>
</evidence>
<protein>
    <submittedName>
        <fullName evidence="3">Flagellar hook associated protein LafW</fullName>
    </submittedName>
</protein>
<dbReference type="STRING" id="983917.RGE_19900"/>
<keyword evidence="3" id="KW-0966">Cell projection</keyword>